<dbReference type="SUPFAM" id="SSF47384">
    <property type="entry name" value="Homodimeric domain of signal transducing histidine kinase"/>
    <property type="match status" value="1"/>
</dbReference>
<dbReference type="EC" id="2.7.13.3" evidence="3"/>
<keyword evidence="4" id="KW-0597">Phosphoprotein</keyword>
<keyword evidence="12 13" id="KW-0472">Membrane</keyword>
<dbReference type="InterPro" id="IPR004358">
    <property type="entry name" value="Sig_transdc_His_kin-like_C"/>
</dbReference>
<dbReference type="InterPro" id="IPR025201">
    <property type="entry name" value="KdpD_TM"/>
</dbReference>
<dbReference type="EMBL" id="CP034464">
    <property type="protein sequence ID" value="AZP10713.1"/>
    <property type="molecule type" value="Genomic_DNA"/>
</dbReference>
<dbReference type="GO" id="GO:0000155">
    <property type="term" value="F:phosphorelay sensor kinase activity"/>
    <property type="evidence" value="ECO:0007669"/>
    <property type="project" value="InterPro"/>
</dbReference>
<evidence type="ECO:0000313" key="16">
    <source>
        <dbReference type="Proteomes" id="UP000275663"/>
    </source>
</evidence>
<evidence type="ECO:0000256" key="1">
    <source>
        <dbReference type="ARBA" id="ARBA00000085"/>
    </source>
</evidence>
<dbReference type="Gene3D" id="3.30.565.10">
    <property type="entry name" value="Histidine kinase-like ATPase, C-terminal domain"/>
    <property type="match status" value="1"/>
</dbReference>
<reference evidence="15 16" key="1">
    <citation type="journal article" date="2011" name="Int. J. Syst. Evol. Microbiol.">
        <title>Description of Undibacterium oligocarboniphilum sp. nov., isolated from purified water, and Undibacterium pigrum strain CCUG 49012 as the type strain of Undibacterium parvum sp. nov., and emended descriptions of the genus Undibacterium and the species Undibacterium pigrum.</title>
        <authorList>
            <person name="Eder W."/>
            <person name="Wanner G."/>
            <person name="Ludwig W."/>
            <person name="Busse H.J."/>
            <person name="Ziemke-Kageler F."/>
            <person name="Lang E."/>
        </authorList>
    </citation>
    <scope>NUCLEOTIDE SEQUENCE [LARGE SCALE GENOMIC DNA]</scope>
    <source>
        <strain evidence="15 16">DSM 23061</strain>
    </source>
</reference>
<keyword evidence="9" id="KW-0067">ATP-binding</keyword>
<dbReference type="InterPro" id="IPR036890">
    <property type="entry name" value="HATPase_C_sf"/>
</dbReference>
<accession>A0A3Q9BMZ9</accession>
<keyword evidence="7" id="KW-0547">Nucleotide-binding</keyword>
<gene>
    <name evidence="15" type="ORF">EJN92_00905</name>
</gene>
<evidence type="ECO:0000256" key="11">
    <source>
        <dbReference type="ARBA" id="ARBA00023012"/>
    </source>
</evidence>
<evidence type="ECO:0000313" key="15">
    <source>
        <dbReference type="EMBL" id="AZP10713.1"/>
    </source>
</evidence>
<dbReference type="RefSeq" id="WP_126126112.1">
    <property type="nucleotide sequence ID" value="NZ_CP034464.1"/>
</dbReference>
<dbReference type="InterPro" id="IPR003594">
    <property type="entry name" value="HATPase_dom"/>
</dbReference>
<dbReference type="PANTHER" id="PTHR45569">
    <property type="entry name" value="SENSOR PROTEIN KDPD"/>
    <property type="match status" value="1"/>
</dbReference>
<evidence type="ECO:0000256" key="7">
    <source>
        <dbReference type="ARBA" id="ARBA00022741"/>
    </source>
</evidence>
<evidence type="ECO:0000256" key="10">
    <source>
        <dbReference type="ARBA" id="ARBA00022989"/>
    </source>
</evidence>
<dbReference type="Proteomes" id="UP000275663">
    <property type="component" value="Chromosome"/>
</dbReference>
<evidence type="ECO:0000259" key="14">
    <source>
        <dbReference type="PROSITE" id="PS50109"/>
    </source>
</evidence>
<dbReference type="GO" id="GO:0005886">
    <property type="term" value="C:plasma membrane"/>
    <property type="evidence" value="ECO:0007669"/>
    <property type="project" value="TreeGrafter"/>
</dbReference>
<evidence type="ECO:0000256" key="5">
    <source>
        <dbReference type="ARBA" id="ARBA00022679"/>
    </source>
</evidence>
<dbReference type="InterPro" id="IPR005467">
    <property type="entry name" value="His_kinase_dom"/>
</dbReference>
<proteinExistence type="predicted"/>
<dbReference type="SUPFAM" id="SSF55874">
    <property type="entry name" value="ATPase domain of HSP90 chaperone/DNA topoisomerase II/histidine kinase"/>
    <property type="match status" value="1"/>
</dbReference>
<dbReference type="OrthoDB" id="9806130at2"/>
<keyword evidence="10 13" id="KW-1133">Transmembrane helix</keyword>
<dbReference type="Gene3D" id="1.20.120.620">
    <property type="entry name" value="Backbone structure of the membrane domain of e. Coli histidine kinase receptor kdpd"/>
    <property type="match status" value="1"/>
</dbReference>
<protein>
    <recommendedName>
        <fullName evidence="3">histidine kinase</fullName>
        <ecNumber evidence="3">2.7.13.3</ecNumber>
    </recommendedName>
</protein>
<evidence type="ECO:0000256" key="3">
    <source>
        <dbReference type="ARBA" id="ARBA00012438"/>
    </source>
</evidence>
<dbReference type="PROSITE" id="PS50109">
    <property type="entry name" value="HIS_KIN"/>
    <property type="match status" value="1"/>
</dbReference>
<evidence type="ECO:0000256" key="9">
    <source>
        <dbReference type="ARBA" id="ARBA00022840"/>
    </source>
</evidence>
<evidence type="ECO:0000256" key="12">
    <source>
        <dbReference type="ARBA" id="ARBA00023136"/>
    </source>
</evidence>
<dbReference type="Gene3D" id="1.10.287.130">
    <property type="match status" value="1"/>
</dbReference>
<dbReference type="KEGG" id="upv:EJN92_00905"/>
<feature type="transmembrane region" description="Helical" evidence="13">
    <location>
        <begin position="62"/>
        <end position="81"/>
    </location>
</feature>
<keyword evidence="11" id="KW-0902">Two-component regulatory system</keyword>
<feature type="transmembrane region" description="Helical" evidence="13">
    <location>
        <begin position="93"/>
        <end position="111"/>
    </location>
</feature>
<dbReference type="GO" id="GO:0005524">
    <property type="term" value="F:ATP binding"/>
    <property type="evidence" value="ECO:0007669"/>
    <property type="project" value="UniProtKB-KW"/>
</dbReference>
<dbReference type="CDD" id="cd00082">
    <property type="entry name" value="HisKA"/>
    <property type="match status" value="1"/>
</dbReference>
<dbReference type="InterPro" id="IPR036097">
    <property type="entry name" value="HisK_dim/P_sf"/>
</dbReference>
<comment type="subcellular location">
    <subcellularLocation>
        <location evidence="2">Membrane</location>
        <topology evidence="2">Multi-pass membrane protein</topology>
    </subcellularLocation>
</comment>
<keyword evidence="5" id="KW-0808">Transferase</keyword>
<keyword evidence="16" id="KW-1185">Reference proteome</keyword>
<evidence type="ECO:0000256" key="2">
    <source>
        <dbReference type="ARBA" id="ARBA00004141"/>
    </source>
</evidence>
<dbReference type="SMART" id="SM00388">
    <property type="entry name" value="HisKA"/>
    <property type="match status" value="1"/>
</dbReference>
<evidence type="ECO:0000256" key="13">
    <source>
        <dbReference type="SAM" id="Phobius"/>
    </source>
</evidence>
<name>A0A3Q9BMZ9_9BURK</name>
<dbReference type="PRINTS" id="PR00344">
    <property type="entry name" value="BCTRLSENSOR"/>
</dbReference>
<dbReference type="Pfam" id="PF02518">
    <property type="entry name" value="HATPase_c"/>
    <property type="match status" value="1"/>
</dbReference>
<dbReference type="InterPro" id="IPR038318">
    <property type="entry name" value="KdpD_sf"/>
</dbReference>
<organism evidence="15 16">
    <name type="scientific">Undibacterium parvum</name>
    <dbReference type="NCBI Taxonomy" id="401471"/>
    <lineage>
        <taxon>Bacteria</taxon>
        <taxon>Pseudomonadati</taxon>
        <taxon>Pseudomonadota</taxon>
        <taxon>Betaproteobacteria</taxon>
        <taxon>Burkholderiales</taxon>
        <taxon>Oxalobacteraceae</taxon>
        <taxon>Undibacterium</taxon>
    </lineage>
</organism>
<dbReference type="AlphaFoldDB" id="A0A3Q9BMZ9"/>
<dbReference type="PANTHER" id="PTHR45569:SF1">
    <property type="entry name" value="SENSOR PROTEIN KDPD"/>
    <property type="match status" value="1"/>
</dbReference>
<evidence type="ECO:0000256" key="6">
    <source>
        <dbReference type="ARBA" id="ARBA00022692"/>
    </source>
</evidence>
<dbReference type="InterPro" id="IPR003661">
    <property type="entry name" value="HisK_dim/P_dom"/>
</dbReference>
<dbReference type="SMART" id="SM00387">
    <property type="entry name" value="HATPase_c"/>
    <property type="match status" value="1"/>
</dbReference>
<comment type="catalytic activity">
    <reaction evidence="1">
        <text>ATP + protein L-histidine = ADP + protein N-phospho-L-histidine.</text>
        <dbReference type="EC" id="2.7.13.3"/>
    </reaction>
</comment>
<dbReference type="Pfam" id="PF13493">
    <property type="entry name" value="DUF4118"/>
    <property type="match status" value="1"/>
</dbReference>
<feature type="domain" description="Histidine kinase" evidence="14">
    <location>
        <begin position="284"/>
        <end position="503"/>
    </location>
</feature>
<keyword evidence="8" id="KW-0418">Kinase</keyword>
<dbReference type="InterPro" id="IPR052023">
    <property type="entry name" value="Histidine_kinase_KdpD"/>
</dbReference>
<sequence length="513" mass="55239">MINTALKNAALTQSVKDGCLLLCLLGAATAISFLLDPYVSLTSLCMLYVLAVVLASYRLSRTLAVCAAFAAVLALNFFFVPPRWTFQVERSEHFIALLTMLVLALVINHLASGMRRETEIARRNEQRARQLQSLAIALADADTPVLVKRLAQSALDVAFSGPNVVALLDADTDQLDLPLDLPNAVSDGLRCCIKEGVILGAGTGRWSELDAWYIPLGARRLEAALSGAVCLQNVAGDDESGREHASALCTMVAQALWRLRLSGAMQAAQNEVQRQQLQGIFLAAISHDLRTPLAVVLGAASALQLQHDKLSMAEQQRLLTSIVNEAGHLASLTENTLQLVRLANSTQSLTRDWESMEEIIGSVLARIRQVDTGRRILTKVPASLPLVRVDAVLLSQLIGNLLENALKYTDDAVHLVVSLESHAQGVNMLVAVKDRGPGISEKDQITIFEAYSRGDHSERSGQRGSGLGLAVCRAIAQAHGGSLILRRRSGGGSSFVLSLPLATEQPFKQGEQP</sequence>
<dbReference type="Pfam" id="PF00512">
    <property type="entry name" value="HisKA"/>
    <property type="match status" value="1"/>
</dbReference>
<dbReference type="CDD" id="cd00075">
    <property type="entry name" value="HATPase"/>
    <property type="match status" value="1"/>
</dbReference>
<keyword evidence="6 13" id="KW-0812">Transmembrane</keyword>
<evidence type="ECO:0000256" key="8">
    <source>
        <dbReference type="ARBA" id="ARBA00022777"/>
    </source>
</evidence>
<evidence type="ECO:0000256" key="4">
    <source>
        <dbReference type="ARBA" id="ARBA00022553"/>
    </source>
</evidence>